<proteinExistence type="predicted"/>
<comment type="caution">
    <text evidence="3">The sequence shown here is derived from an EMBL/GenBank/DDBJ whole genome shotgun (WGS) entry which is preliminary data.</text>
</comment>
<reference evidence="2" key="3">
    <citation type="submission" date="2022-07" db="EMBL/GenBank/DDBJ databases">
        <title>Taxonomy of Aspergillus series Nigri: significant species reduction supported by multi-species coalescent approaches.</title>
        <authorList>
            <person name="Bian C."/>
            <person name="Kusuya Y."/>
            <person name="Sklenar F."/>
            <person name="D'hooge E."/>
            <person name="Yaguchi T."/>
            <person name="Takahashi H."/>
            <person name="Hubka V."/>
        </authorList>
    </citation>
    <scope>NUCLEOTIDE SEQUENCE</scope>
    <source>
        <strain evidence="2">IFM 63604</strain>
    </source>
</reference>
<dbReference type="EMBL" id="NKJJ02000011">
    <property type="protein sequence ID" value="TPR05645.1"/>
    <property type="molecule type" value="Genomic_DNA"/>
</dbReference>
<feature type="signal peptide" evidence="1">
    <location>
        <begin position="1"/>
        <end position="19"/>
    </location>
</feature>
<name>A0A254U6I7_ASPNG</name>
<dbReference type="VEuPathDB" id="FungiDB:ATCC64974_24740"/>
<gene>
    <name evidence="2" type="ORF">AnigIFM63604_000480</name>
    <name evidence="3" type="ORF">CAN33_0010495</name>
</gene>
<organism evidence="3 4">
    <name type="scientific">Aspergillus niger</name>
    <dbReference type="NCBI Taxonomy" id="5061"/>
    <lineage>
        <taxon>Eukaryota</taxon>
        <taxon>Fungi</taxon>
        <taxon>Dikarya</taxon>
        <taxon>Ascomycota</taxon>
        <taxon>Pezizomycotina</taxon>
        <taxon>Eurotiomycetes</taxon>
        <taxon>Eurotiomycetidae</taxon>
        <taxon>Eurotiales</taxon>
        <taxon>Aspergillaceae</taxon>
        <taxon>Aspergillus</taxon>
        <taxon>Aspergillus subgen. Circumdati</taxon>
    </lineage>
</organism>
<dbReference type="OrthoDB" id="4186099at2759"/>
<evidence type="ECO:0000313" key="2">
    <source>
        <dbReference type="EMBL" id="GLA46997.1"/>
    </source>
</evidence>
<protein>
    <submittedName>
        <fullName evidence="3">Uncharacterized protein</fullName>
    </submittedName>
</protein>
<dbReference type="EMBL" id="BRPB01000010">
    <property type="protein sequence ID" value="GLA46997.1"/>
    <property type="molecule type" value="Genomic_DNA"/>
</dbReference>
<reference evidence="4" key="1">
    <citation type="submission" date="2018-10" db="EMBL/GenBank/DDBJ databases">
        <title>FDA dAtabase for Regulatory Grade micrObial Sequences (FDA-ARGOS): Supporting development and validation of Infectious Disease Dx tests.</title>
        <authorList>
            <person name="Kerrigan L."/>
            <person name="Tallon L."/>
            <person name="Sadzewicz L."/>
            <person name="Sengamalay N."/>
            <person name="Ott S."/>
            <person name="Godinez A."/>
            <person name="Nagaraj S."/>
            <person name="Vavikolanu K."/>
            <person name="Nadendla S."/>
            <person name="George J."/>
            <person name="Sichtig H."/>
        </authorList>
    </citation>
    <scope>NUCLEOTIDE SEQUENCE [LARGE SCALE GENOMIC DNA]</scope>
    <source>
        <strain evidence="4">FDAARGOS_311</strain>
    </source>
</reference>
<accession>A0A254U6I7</accession>
<evidence type="ECO:0000313" key="3">
    <source>
        <dbReference type="EMBL" id="TPR05645.1"/>
    </source>
</evidence>
<reference evidence="3" key="2">
    <citation type="submission" date="2019-02" db="EMBL/GenBank/DDBJ databases">
        <title>FDA dAtabase for Regulatory Grade micrObial Sequences (FDA-ARGOS): Supporting development and validation of Infectious Disease Dx tests.</title>
        <authorList>
            <person name="Kerrigan L."/>
            <person name="Tallon L.J."/>
            <person name="Sadzewicz L."/>
            <person name="Sengamalay N."/>
            <person name="Ott S."/>
            <person name="Godinez A."/>
            <person name="Nagaraj S."/>
            <person name="Vavikolanu K."/>
            <person name="Vyas G."/>
            <person name="Nadendla S."/>
            <person name="Aluvathingal J."/>
            <person name="Sichtig H."/>
        </authorList>
    </citation>
    <scope>NUCLEOTIDE SEQUENCE</scope>
    <source>
        <strain evidence="3">FDAARGOS_311</strain>
    </source>
</reference>
<evidence type="ECO:0000256" key="1">
    <source>
        <dbReference type="SAM" id="SignalP"/>
    </source>
</evidence>
<sequence length="116" mass="12403">MRFTAFIAATMALAGSAAAQCHAGSTANCKPGFDYCASTLKNRGDADSAIRDAMRAADYSNFRLNAPGTWDNILFHCNDDYTLKVVKQCSGAYCVDGGTNKNDYCAKEGSAAGFWF</sequence>
<feature type="chain" id="PRO_5015076297" evidence="1">
    <location>
        <begin position="20"/>
        <end position="116"/>
    </location>
</feature>
<dbReference type="Proteomes" id="UP000197666">
    <property type="component" value="Unassembled WGS sequence"/>
</dbReference>
<dbReference type="VEuPathDB" id="FungiDB:An13g01470"/>
<dbReference type="AlphaFoldDB" id="A0A254U6I7"/>
<dbReference type="VEuPathDB" id="FungiDB:M747DRAFT_328502"/>
<keyword evidence="1" id="KW-0732">Signal</keyword>
<dbReference type="Proteomes" id="UP001144191">
    <property type="component" value="Unassembled WGS sequence"/>
</dbReference>
<evidence type="ECO:0000313" key="4">
    <source>
        <dbReference type="Proteomes" id="UP000197666"/>
    </source>
</evidence>
<dbReference type="VEuPathDB" id="FungiDB:ASPNIDRAFT2_1141915"/>